<accession>A0ABW9BEY4</accession>
<dbReference type="RefSeq" id="WP_408259434.1">
    <property type="nucleotide sequence ID" value="NZ_JAQQCK010000002.1"/>
</dbReference>
<name>A0ABW9BEY4_9BURK</name>
<evidence type="ECO:0008006" key="3">
    <source>
        <dbReference type="Google" id="ProtNLM"/>
    </source>
</evidence>
<keyword evidence="2" id="KW-1185">Reference proteome</keyword>
<protein>
    <recommendedName>
        <fullName evidence="3">GST N-terminal domain-containing protein</fullName>
    </recommendedName>
</protein>
<sequence length="57" mass="6302">MALHDAKNDPAARDRLLAGGGKFNVPCRHIREEGQSSWLYESSALIAYLEQRLAGFA</sequence>
<evidence type="ECO:0000313" key="1">
    <source>
        <dbReference type="EMBL" id="MFM0239189.1"/>
    </source>
</evidence>
<evidence type="ECO:0000313" key="2">
    <source>
        <dbReference type="Proteomes" id="UP001629274"/>
    </source>
</evidence>
<dbReference type="Proteomes" id="UP001629274">
    <property type="component" value="Unassembled WGS sequence"/>
</dbReference>
<gene>
    <name evidence="1" type="ORF">PQR03_13710</name>
</gene>
<proteinExistence type="predicted"/>
<dbReference type="EMBL" id="JAQQDR010000004">
    <property type="protein sequence ID" value="MFM0239189.1"/>
    <property type="molecule type" value="Genomic_DNA"/>
</dbReference>
<organism evidence="1 2">
    <name type="scientific">Paraburkholderia phytofirmans</name>
    <dbReference type="NCBI Taxonomy" id="261302"/>
    <lineage>
        <taxon>Bacteria</taxon>
        <taxon>Pseudomonadati</taxon>
        <taxon>Pseudomonadota</taxon>
        <taxon>Betaproteobacteria</taxon>
        <taxon>Burkholderiales</taxon>
        <taxon>Burkholderiaceae</taxon>
        <taxon>Paraburkholderia</taxon>
    </lineage>
</organism>
<comment type="caution">
    <text evidence="1">The sequence shown here is derived from an EMBL/GenBank/DDBJ whole genome shotgun (WGS) entry which is preliminary data.</text>
</comment>
<reference evidence="1 2" key="1">
    <citation type="journal article" date="2024" name="Chem. Sci.">
        <title>Discovery of megapolipeptins by genome mining of a Burkholderiales bacteria collection.</title>
        <authorList>
            <person name="Paulo B.S."/>
            <person name="Recchia M.J.J."/>
            <person name="Lee S."/>
            <person name="Fergusson C.H."/>
            <person name="Romanowski S.B."/>
            <person name="Hernandez A."/>
            <person name="Krull N."/>
            <person name="Liu D.Y."/>
            <person name="Cavanagh H."/>
            <person name="Bos A."/>
            <person name="Gray C.A."/>
            <person name="Murphy B.T."/>
            <person name="Linington R.G."/>
            <person name="Eustaquio A.S."/>
        </authorList>
    </citation>
    <scope>NUCLEOTIDE SEQUENCE [LARGE SCALE GENOMIC DNA]</scope>
    <source>
        <strain evidence="1 2">RL17-351-BIE-A</strain>
    </source>
</reference>